<dbReference type="Pfam" id="PF10213">
    <property type="entry name" value="MRP-S28"/>
    <property type="match status" value="1"/>
</dbReference>
<dbReference type="GO" id="GO:0005763">
    <property type="term" value="C:mitochondrial small ribosomal subunit"/>
    <property type="evidence" value="ECO:0007669"/>
    <property type="project" value="TreeGrafter"/>
</dbReference>
<feature type="domain" description="Small ribosomal subunit protein mS35 mitochondrial conserved" evidence="2">
    <location>
        <begin position="243"/>
        <end position="356"/>
    </location>
</feature>
<dbReference type="PANTHER" id="PTHR13490">
    <property type="entry name" value="MITOCHONDRIAL 28S RIBOSOMAL PROTEIN S28"/>
    <property type="match status" value="1"/>
</dbReference>
<feature type="compositionally biased region" description="Basic and acidic residues" evidence="1">
    <location>
        <begin position="423"/>
        <end position="432"/>
    </location>
</feature>
<feature type="region of interest" description="Disordered" evidence="1">
    <location>
        <begin position="67"/>
        <end position="110"/>
    </location>
</feature>
<dbReference type="GO" id="GO:0003735">
    <property type="term" value="F:structural constituent of ribosome"/>
    <property type="evidence" value="ECO:0007669"/>
    <property type="project" value="InterPro"/>
</dbReference>
<feature type="compositionally biased region" description="Basic and acidic residues" evidence="1">
    <location>
        <begin position="99"/>
        <end position="108"/>
    </location>
</feature>
<dbReference type="EMBL" id="QZAN01000151">
    <property type="protein sequence ID" value="THW56417.1"/>
    <property type="molecule type" value="Genomic_DNA"/>
</dbReference>
<evidence type="ECO:0000313" key="4">
    <source>
        <dbReference type="Proteomes" id="UP000310421"/>
    </source>
</evidence>
<organism evidence="3 4">
    <name type="scientific">Aureobasidium pullulans</name>
    <name type="common">Black yeast</name>
    <name type="synonym">Pullularia pullulans</name>
    <dbReference type="NCBI Taxonomy" id="5580"/>
    <lineage>
        <taxon>Eukaryota</taxon>
        <taxon>Fungi</taxon>
        <taxon>Dikarya</taxon>
        <taxon>Ascomycota</taxon>
        <taxon>Pezizomycotina</taxon>
        <taxon>Dothideomycetes</taxon>
        <taxon>Dothideomycetidae</taxon>
        <taxon>Dothideales</taxon>
        <taxon>Saccotheciaceae</taxon>
        <taxon>Aureobasidium</taxon>
    </lineage>
</organism>
<comment type="caution">
    <text evidence="3">The sequence shown here is derived from an EMBL/GenBank/DDBJ whole genome shotgun (WGS) entry which is preliminary data.</text>
</comment>
<sequence>MSWRKGEIRIMHSNDGRCGRGTREAAMFRKEAAKSKPRINRPSLNFLEHTKAAAKQASPSIIQAPRRHVLSSKEPRQLRSNQRPHFQSVSRPFSTTRRTLAEDKKESSGSEGYFNRAFYNRLDRDDQASYTSLTPDERQKMENVDSALRDHFAKDSRTHREMEDNIAAELEALDFEFPAGPVERDPKNNGFFQMGEKEDIGPDEDDFQGDDISSLGHGELEQTREIREYARLAGWEMPLLATATPLRFRYTAYMGEQHPASRKVVVEFDPSDLSLTPAHTQNLIKLAGVRYNPVSKLVKMSCEDHETQAQNKRYLGDTIKGLIAKAKSPESEWLKDIPVDFRHAKPKKRFQFPEEWLLTEERKKELEARREARELAQKTKMESPAGLIDGIKEIEEARNIDLSRVEAPLMAEAKQPMAKGKQGKKEMRQGRA</sequence>
<gene>
    <name evidence="3" type="ORF">D6D20_08754</name>
</gene>
<dbReference type="InterPro" id="IPR019349">
    <property type="entry name" value="Ribosomal_mS35_mit"/>
</dbReference>
<proteinExistence type="predicted"/>
<feature type="region of interest" description="Disordered" evidence="1">
    <location>
        <begin position="411"/>
        <end position="432"/>
    </location>
</feature>
<dbReference type="AlphaFoldDB" id="A0A4S8YXE3"/>
<dbReference type="Proteomes" id="UP000310421">
    <property type="component" value="Unassembled WGS sequence"/>
</dbReference>
<evidence type="ECO:0000256" key="1">
    <source>
        <dbReference type="SAM" id="MobiDB-lite"/>
    </source>
</evidence>
<feature type="compositionally biased region" description="Polar residues" evidence="1">
    <location>
        <begin position="78"/>
        <end position="98"/>
    </location>
</feature>
<reference evidence="3 4" key="1">
    <citation type="submission" date="2018-10" db="EMBL/GenBank/DDBJ databases">
        <title>Fifty Aureobasidium pullulans genomes reveal a recombining polyextremotolerant generalist.</title>
        <authorList>
            <person name="Gostincar C."/>
            <person name="Turk M."/>
            <person name="Zajc J."/>
            <person name="Gunde-Cimerman N."/>
        </authorList>
    </citation>
    <scope>NUCLEOTIDE SEQUENCE [LARGE SCALE GENOMIC DNA]</scope>
    <source>
        <strain evidence="3 4">EXF-10751</strain>
    </source>
</reference>
<accession>A0A4S8YXE3</accession>
<dbReference type="InterPro" id="IPR039848">
    <property type="entry name" value="Ribosomal_mS35_mt"/>
</dbReference>
<protein>
    <recommendedName>
        <fullName evidence="2">Small ribosomal subunit protein mS35 mitochondrial conserved domain-containing protein</fullName>
    </recommendedName>
</protein>
<dbReference type="PANTHER" id="PTHR13490:SF0">
    <property type="entry name" value="SMALL RIBOSOMAL SUBUNIT PROTEIN MS35"/>
    <property type="match status" value="1"/>
</dbReference>
<dbReference type="GO" id="GO:0032543">
    <property type="term" value="P:mitochondrial translation"/>
    <property type="evidence" value="ECO:0007669"/>
    <property type="project" value="InterPro"/>
</dbReference>
<name>A0A4S8YXE3_AURPU</name>
<evidence type="ECO:0000313" key="3">
    <source>
        <dbReference type="EMBL" id="THW56417.1"/>
    </source>
</evidence>
<evidence type="ECO:0000259" key="2">
    <source>
        <dbReference type="Pfam" id="PF10213"/>
    </source>
</evidence>